<protein>
    <submittedName>
        <fullName evidence="2">DUF4065 domain-containing protein</fullName>
    </submittedName>
</protein>
<dbReference type="CDD" id="cd00093">
    <property type="entry name" value="HTH_XRE"/>
    <property type="match status" value="1"/>
</dbReference>
<comment type="caution">
    <text evidence="2">The sequence shown here is derived from an EMBL/GenBank/DDBJ whole genome shotgun (WGS) entry which is preliminary data.</text>
</comment>
<dbReference type="Pfam" id="PF13274">
    <property type="entry name" value="SocA_Panacea"/>
    <property type="match status" value="1"/>
</dbReference>
<dbReference type="InterPro" id="IPR010982">
    <property type="entry name" value="Lambda_DNA-bd_dom_sf"/>
</dbReference>
<reference evidence="2 3" key="1">
    <citation type="journal article" date="2021" name="ISME Commun">
        <title>Automated analysis of genomic sequences facilitates high-throughput and comprehensive description of bacteria.</title>
        <authorList>
            <person name="Hitch T.C.A."/>
        </authorList>
    </citation>
    <scope>NUCLEOTIDE SEQUENCE [LARGE SCALE GENOMIC DNA]</scope>
    <source>
        <strain evidence="2 3">Sanger_04</strain>
    </source>
</reference>
<dbReference type="Proteomes" id="UP001652461">
    <property type="component" value="Unassembled WGS sequence"/>
</dbReference>
<dbReference type="Gene3D" id="1.10.260.40">
    <property type="entry name" value="lambda repressor-like DNA-binding domains"/>
    <property type="match status" value="1"/>
</dbReference>
<keyword evidence="3" id="KW-1185">Reference proteome</keyword>
<organism evidence="2 3">
    <name type="scientific">Laedolimicola ammoniilytica</name>
    <dbReference type="NCBI Taxonomy" id="2981771"/>
    <lineage>
        <taxon>Bacteria</taxon>
        <taxon>Bacillati</taxon>
        <taxon>Bacillota</taxon>
        <taxon>Clostridia</taxon>
        <taxon>Lachnospirales</taxon>
        <taxon>Lachnospiraceae</taxon>
        <taxon>Laedolimicola</taxon>
    </lineage>
</organism>
<dbReference type="RefSeq" id="WP_262670949.1">
    <property type="nucleotide sequence ID" value="NZ_JAOQKC010000038.1"/>
</dbReference>
<proteinExistence type="predicted"/>
<dbReference type="NCBIfam" id="TIGR03830">
    <property type="entry name" value="CxxCG_CxxCG_HTH"/>
    <property type="match status" value="1"/>
</dbReference>
<dbReference type="EMBL" id="JAOQKC010000038">
    <property type="protein sequence ID" value="MCU6698538.1"/>
    <property type="molecule type" value="Genomic_DNA"/>
</dbReference>
<dbReference type="PROSITE" id="PS50943">
    <property type="entry name" value="HTH_CROC1"/>
    <property type="match status" value="1"/>
</dbReference>
<gene>
    <name evidence="2" type="ORF">OCV63_16885</name>
</gene>
<evidence type="ECO:0000313" key="2">
    <source>
        <dbReference type="EMBL" id="MCU6698538.1"/>
    </source>
</evidence>
<accession>A0ABT2S1R3</accession>
<dbReference type="SUPFAM" id="SSF47413">
    <property type="entry name" value="lambda repressor-like DNA-binding domains"/>
    <property type="match status" value="1"/>
</dbReference>
<dbReference type="InterPro" id="IPR022452">
    <property type="entry name" value="MqsA"/>
</dbReference>
<evidence type="ECO:0000259" key="1">
    <source>
        <dbReference type="PROSITE" id="PS50943"/>
    </source>
</evidence>
<name>A0ABT2S1R3_9FIRM</name>
<evidence type="ECO:0000313" key="3">
    <source>
        <dbReference type="Proteomes" id="UP001652461"/>
    </source>
</evidence>
<dbReference type="InterPro" id="IPR025272">
    <property type="entry name" value="SocA_Panacea"/>
</dbReference>
<feature type="domain" description="HTH cro/C1-type" evidence="1">
    <location>
        <begin position="83"/>
        <end position="113"/>
    </location>
</feature>
<sequence>MEMKIIRKEKKLCLSCMEIHEVKNIALEEKSTFKGTPIRYEAEYFYCDNTEEIYSNEEMLKKNDIAMKDAYRKAMGLLTTNEIIAVRKQYGISQSDLCALLGWGGKTIARYESYQVQDKAHDTILRKLAQDPEWFLQLLKERKENLSSTAFEKYVTAATTSYEAAQDSYLRKAIAAKYARIQNQREYNGDAKLNLDKAIDVIRYYASSTAVKGLYKVKLMKMLWYGDNLAYKQRDHAITGLAYQALPMGAVPIGHDSIIELKEVPCEEIEMGDGTAYRFKLSTPSVFAALTEEEKEILDKVIKRVGRMTTEEIVNFMHQEEAYKKTKLKDMIDFKYAKELQL</sequence>
<dbReference type="InterPro" id="IPR001387">
    <property type="entry name" value="Cro/C1-type_HTH"/>
</dbReference>